<keyword evidence="2" id="KW-1185">Reference proteome</keyword>
<dbReference type="AlphaFoldDB" id="A0A0J1G623"/>
<protein>
    <submittedName>
        <fullName evidence="1">Uncharacterized protein</fullName>
    </submittedName>
</protein>
<evidence type="ECO:0000313" key="2">
    <source>
        <dbReference type="Proteomes" id="UP000035963"/>
    </source>
</evidence>
<gene>
    <name evidence="1" type="ORF">EOS_03400</name>
</gene>
<accession>A0A0J1G623</accession>
<organism evidence="1 2">
    <name type="scientific">Caballeronia mineralivorans PML1(12)</name>
    <dbReference type="NCBI Taxonomy" id="908627"/>
    <lineage>
        <taxon>Bacteria</taxon>
        <taxon>Pseudomonadati</taxon>
        <taxon>Pseudomonadota</taxon>
        <taxon>Betaproteobacteria</taxon>
        <taxon>Burkholderiales</taxon>
        <taxon>Burkholderiaceae</taxon>
        <taxon>Caballeronia</taxon>
    </lineage>
</organism>
<sequence>MKPTWTLPRHHMWELGIDLDWTNYVPDAWRIRIGYITVYVFREAGETRDAVLDRALVCVQYLREQKGMGLRNFDHTALYGEVIDGIHRFNRTKFQRVYGKHVFVDHAEYLCRAYLYGRNYVETDEIAAWRKDAADNVHRVGYPVLCKPDQSLAEHTFSDTAALRRAQVDALLTIASPVNTACPEMRKEALLQVDAMCGQQEAA</sequence>
<proteinExistence type="predicted"/>
<comment type="caution">
    <text evidence="1">The sequence shown here is derived from an EMBL/GenBank/DDBJ whole genome shotgun (WGS) entry which is preliminary data.</text>
</comment>
<dbReference type="Proteomes" id="UP000035963">
    <property type="component" value="Unassembled WGS sequence"/>
</dbReference>
<reference evidence="1 2" key="1">
    <citation type="journal article" date="2015" name="Genome Announc.">
        <title>Draft Genome Sequence of Burkholderia sp. Strain PML1(12), an Ectomycorrhizosphere-Inhabiting Bacterium with Effective Mineral-Weathering Ability.</title>
        <authorList>
            <person name="Uroz S."/>
            <person name="Oger P."/>
        </authorList>
    </citation>
    <scope>NUCLEOTIDE SEQUENCE [LARGE SCALE GENOMIC DNA]</scope>
    <source>
        <strain evidence="2">PML1(12)</strain>
    </source>
</reference>
<evidence type="ECO:0000313" key="1">
    <source>
        <dbReference type="EMBL" id="KLU27668.1"/>
    </source>
</evidence>
<dbReference type="PATRIC" id="fig|908627.4.peg.762"/>
<dbReference type="OrthoDB" id="9804944at2"/>
<dbReference type="RefSeq" id="WP_152693069.1">
    <property type="nucleotide sequence ID" value="NZ_AEJF01000021.1"/>
</dbReference>
<name>A0A0J1G623_9BURK</name>
<dbReference type="EMBL" id="AEJF01000021">
    <property type="protein sequence ID" value="KLU27668.1"/>
    <property type="molecule type" value="Genomic_DNA"/>
</dbReference>